<dbReference type="AlphaFoldDB" id="A0A068S0P5"/>
<evidence type="ECO:0000256" key="2">
    <source>
        <dbReference type="ARBA" id="ARBA00022801"/>
    </source>
</evidence>
<dbReference type="EC" id="3.1.1.29" evidence="1"/>
<keyword evidence="2" id="KW-0378">Hydrolase</keyword>
<proteinExistence type="predicted"/>
<dbReference type="Proteomes" id="UP000027586">
    <property type="component" value="Unassembled WGS sequence"/>
</dbReference>
<dbReference type="VEuPathDB" id="FungiDB:LCOR_06948.1"/>
<organism evidence="4 5">
    <name type="scientific">Lichtheimia corymbifera JMRC:FSU:9682</name>
    <dbReference type="NCBI Taxonomy" id="1263082"/>
    <lineage>
        <taxon>Eukaryota</taxon>
        <taxon>Fungi</taxon>
        <taxon>Fungi incertae sedis</taxon>
        <taxon>Mucoromycota</taxon>
        <taxon>Mucoromycotina</taxon>
        <taxon>Mucoromycetes</taxon>
        <taxon>Mucorales</taxon>
        <taxon>Lichtheimiaceae</taxon>
        <taxon>Lichtheimia</taxon>
    </lineage>
</organism>
<sequence>MGGFTSTTTTKFSNCGRKVATVVATQFAFVCYCHTTRHTTLSSLWNHSLCLLSFAKIFPSVMAQACHVSTAVLHTTRDHANTIAYLNDTKNMHKVVLETKNAGSLEKLEEALAGHEIPTYKWIEQPENIPTALATMPIGERSPEVKAIFKKYCSLYR</sequence>
<dbReference type="PANTHER" id="PTHR46194:SF1">
    <property type="entry name" value="PEPTIDYL-TRNA HYDROLASE PTRHD1-RELATED"/>
    <property type="match status" value="1"/>
</dbReference>
<keyword evidence="5" id="KW-1185">Reference proteome</keyword>
<dbReference type="InterPro" id="IPR002833">
    <property type="entry name" value="PTH2"/>
</dbReference>
<name>A0A068S0P5_9FUNG</name>
<gene>
    <name evidence="4" type="ORF">LCOR_06948.1</name>
</gene>
<accession>A0A068S0P5</accession>
<protein>
    <recommendedName>
        <fullName evidence="1">peptidyl-tRNA hydrolase</fullName>
        <ecNumber evidence="1">3.1.1.29</ecNumber>
    </recommendedName>
</protein>
<reference evidence="4" key="1">
    <citation type="submission" date="2013-08" db="EMBL/GenBank/DDBJ databases">
        <title>Gene expansion shapes genome architecture in the human pathogen Lichtheimia corymbifera: an evolutionary genomics analysis in the ancient terrestrial Mucorales (Mucoromycotina).</title>
        <authorList>
            <person name="Schwartze V.U."/>
            <person name="Winter S."/>
            <person name="Shelest E."/>
            <person name="Marcet-Houben M."/>
            <person name="Horn F."/>
            <person name="Wehner S."/>
            <person name="Hoffmann K."/>
            <person name="Riege K."/>
            <person name="Sammeth M."/>
            <person name="Nowrousian M."/>
            <person name="Valiante V."/>
            <person name="Linde J."/>
            <person name="Jacobsen I.D."/>
            <person name="Marz M."/>
            <person name="Brakhage A.A."/>
            <person name="Gabaldon T."/>
            <person name="Bocker S."/>
            <person name="Voigt K."/>
        </authorList>
    </citation>
    <scope>NUCLEOTIDE SEQUENCE [LARGE SCALE GENOMIC DNA]</scope>
    <source>
        <strain evidence="4">FSU 9682</strain>
    </source>
</reference>
<comment type="caution">
    <text evidence="4">The sequence shown here is derived from an EMBL/GenBank/DDBJ whole genome shotgun (WGS) entry which is preliminary data.</text>
</comment>
<comment type="catalytic activity">
    <reaction evidence="3">
        <text>an N-acyl-L-alpha-aminoacyl-tRNA + H2O = an N-acyl-L-amino acid + a tRNA + H(+)</text>
        <dbReference type="Rhea" id="RHEA:54448"/>
        <dbReference type="Rhea" id="RHEA-COMP:10123"/>
        <dbReference type="Rhea" id="RHEA-COMP:13883"/>
        <dbReference type="ChEBI" id="CHEBI:15377"/>
        <dbReference type="ChEBI" id="CHEBI:15378"/>
        <dbReference type="ChEBI" id="CHEBI:59874"/>
        <dbReference type="ChEBI" id="CHEBI:78442"/>
        <dbReference type="ChEBI" id="CHEBI:138191"/>
        <dbReference type="EC" id="3.1.1.29"/>
    </reaction>
</comment>
<dbReference type="SUPFAM" id="SSF102462">
    <property type="entry name" value="Peptidyl-tRNA hydrolase II"/>
    <property type="match status" value="1"/>
</dbReference>
<dbReference type="InterPro" id="IPR023476">
    <property type="entry name" value="Pep_tRNA_hydro_II_dom_sf"/>
</dbReference>
<dbReference type="Pfam" id="PF01981">
    <property type="entry name" value="PTH2"/>
    <property type="match status" value="1"/>
</dbReference>
<evidence type="ECO:0000313" key="4">
    <source>
        <dbReference type="EMBL" id="CDH55844.1"/>
    </source>
</evidence>
<dbReference type="GO" id="GO:0004045">
    <property type="term" value="F:peptidyl-tRNA hydrolase activity"/>
    <property type="evidence" value="ECO:0007669"/>
    <property type="project" value="UniProtKB-EC"/>
</dbReference>
<evidence type="ECO:0000256" key="3">
    <source>
        <dbReference type="ARBA" id="ARBA00048707"/>
    </source>
</evidence>
<evidence type="ECO:0000313" key="5">
    <source>
        <dbReference type="Proteomes" id="UP000027586"/>
    </source>
</evidence>
<evidence type="ECO:0000256" key="1">
    <source>
        <dbReference type="ARBA" id="ARBA00013260"/>
    </source>
</evidence>
<dbReference type="InterPro" id="IPR042237">
    <property type="entry name" value="PTRHD1"/>
</dbReference>
<dbReference type="PANTHER" id="PTHR46194">
    <property type="entry name" value="PEPTIDYL-TRNA HYDROLASE PTRHD1-RELATED"/>
    <property type="match status" value="1"/>
</dbReference>
<dbReference type="Gene3D" id="3.40.1490.10">
    <property type="entry name" value="Bit1"/>
    <property type="match status" value="1"/>
</dbReference>
<dbReference type="EMBL" id="CBTN010000033">
    <property type="protein sequence ID" value="CDH55844.1"/>
    <property type="molecule type" value="Genomic_DNA"/>
</dbReference>
<dbReference type="OrthoDB" id="201213at2759"/>